<reference evidence="1 2" key="1">
    <citation type="journal article" date="2020" name="FEMS Microbiol. Ecol.">
        <title>Temporal dynamics of bacterial communities during seed development and maturation.</title>
        <authorList>
            <person name="Chesneau G."/>
            <person name="Torres-Cortes G."/>
            <person name="Briand M."/>
            <person name="Darrasse A."/>
            <person name="Preveaux A."/>
            <person name="Marais C."/>
            <person name="Jacques M.A."/>
            <person name="Shade A."/>
            <person name="Barret M."/>
        </authorList>
    </citation>
    <scope>NUCLEOTIDE SEQUENCE [LARGE SCALE GENOMIC DNA]</scope>
    <source>
        <strain evidence="1 2">CFBP13723</strain>
    </source>
</reference>
<dbReference type="InterPro" id="IPR014056">
    <property type="entry name" value="TypeIITA-like_toxin_pred"/>
</dbReference>
<dbReference type="EMBL" id="JACYNP010000001">
    <property type="protein sequence ID" value="MBD8119833.1"/>
    <property type="molecule type" value="Genomic_DNA"/>
</dbReference>
<dbReference type="NCBIfam" id="TIGR02683">
    <property type="entry name" value="upstrm_HI1419"/>
    <property type="match status" value="1"/>
</dbReference>
<evidence type="ECO:0000313" key="2">
    <source>
        <dbReference type="Proteomes" id="UP000625247"/>
    </source>
</evidence>
<protein>
    <recommendedName>
        <fullName evidence="3">Addiction module killer protein</fullName>
    </recommendedName>
</protein>
<gene>
    <name evidence="1" type="ORF">IFT62_01260</name>
</gene>
<name>A0ABR9A1A4_9PSED</name>
<sequence length="51" mass="5848">MRVHYGPGYRIYLTRHGDAVYLLLVGGDKSTQKTDIKRAREMAESLTARDH</sequence>
<accession>A0ABR9A1A4</accession>
<proteinExistence type="predicted"/>
<dbReference type="Proteomes" id="UP000625247">
    <property type="component" value="Unassembled WGS sequence"/>
</dbReference>
<dbReference type="PANTHER" id="PTHR41791:SF1">
    <property type="entry name" value="SSL7039 PROTEIN"/>
    <property type="match status" value="1"/>
</dbReference>
<evidence type="ECO:0000313" key="1">
    <source>
        <dbReference type="EMBL" id="MBD8119833.1"/>
    </source>
</evidence>
<keyword evidence="2" id="KW-1185">Reference proteome</keyword>
<dbReference type="PANTHER" id="PTHR41791">
    <property type="entry name" value="SSL7039 PROTEIN"/>
    <property type="match status" value="1"/>
</dbReference>
<organism evidence="1 2">
    <name type="scientific">Pseudomonas lutea</name>
    <dbReference type="NCBI Taxonomy" id="243924"/>
    <lineage>
        <taxon>Bacteria</taxon>
        <taxon>Pseudomonadati</taxon>
        <taxon>Pseudomonadota</taxon>
        <taxon>Gammaproteobacteria</taxon>
        <taxon>Pseudomonadales</taxon>
        <taxon>Pseudomonadaceae</taxon>
        <taxon>Pseudomonas</taxon>
    </lineage>
</organism>
<evidence type="ECO:0008006" key="3">
    <source>
        <dbReference type="Google" id="ProtNLM"/>
    </source>
</evidence>
<comment type="caution">
    <text evidence="1">The sequence shown here is derived from an EMBL/GenBank/DDBJ whole genome shotgun (WGS) entry which is preliminary data.</text>
</comment>